<comment type="subcellular location">
    <subcellularLocation>
        <location evidence="1">Membrane</location>
        <topology evidence="1">Multi-pass membrane protein</topology>
    </subcellularLocation>
</comment>
<reference evidence="11 12" key="1">
    <citation type="submission" date="2017-12" db="EMBL/GenBank/DDBJ databases">
        <title>Sequencing, de novo assembly and annotation of complete genome of a new Thraustochytrid species, strain FCC1311.</title>
        <authorList>
            <person name="Sedici K."/>
            <person name="Godart F."/>
            <person name="Aiese Cigliano R."/>
            <person name="Sanseverino W."/>
            <person name="Barakat M."/>
            <person name="Ortet P."/>
            <person name="Marechal E."/>
            <person name="Cagnac O."/>
            <person name="Amato A."/>
        </authorList>
    </citation>
    <scope>NUCLEOTIDE SEQUENCE [LARGE SCALE GENOMIC DNA]</scope>
</reference>
<dbReference type="SUPFAM" id="SSF52266">
    <property type="entry name" value="SGNH hydrolase"/>
    <property type="match status" value="1"/>
</dbReference>
<comment type="caution">
    <text evidence="11">The sequence shown here is derived from an EMBL/GenBank/DDBJ whole genome shotgun (WGS) entry which is preliminary data.</text>
</comment>
<evidence type="ECO:0000256" key="5">
    <source>
        <dbReference type="ARBA" id="ARBA00022989"/>
    </source>
</evidence>
<evidence type="ECO:0000256" key="4">
    <source>
        <dbReference type="ARBA" id="ARBA00022692"/>
    </source>
</evidence>
<dbReference type="PANTHER" id="PTHR13533:SF1">
    <property type="entry name" value="N-ACETYLNEURAMINATE 9-O-ACETYLTRANSFERASE"/>
    <property type="match status" value="1"/>
</dbReference>
<keyword evidence="7" id="KW-0325">Glycoprotein</keyword>
<keyword evidence="3" id="KW-0808">Transferase</keyword>
<keyword evidence="6 9" id="KW-0472">Membrane</keyword>
<feature type="transmembrane region" description="Helical" evidence="9">
    <location>
        <begin position="186"/>
        <end position="205"/>
    </location>
</feature>
<dbReference type="InParanoid" id="A0A2R5G318"/>
<evidence type="ECO:0000313" key="12">
    <source>
        <dbReference type="Proteomes" id="UP000241890"/>
    </source>
</evidence>
<feature type="transmembrane region" description="Helical" evidence="9">
    <location>
        <begin position="466"/>
        <end position="484"/>
    </location>
</feature>
<organism evidence="11 12">
    <name type="scientific">Hondaea fermentalgiana</name>
    <dbReference type="NCBI Taxonomy" id="2315210"/>
    <lineage>
        <taxon>Eukaryota</taxon>
        <taxon>Sar</taxon>
        <taxon>Stramenopiles</taxon>
        <taxon>Bigyra</taxon>
        <taxon>Labyrinthulomycetes</taxon>
        <taxon>Thraustochytrida</taxon>
        <taxon>Thraustochytriidae</taxon>
        <taxon>Hondaea</taxon>
    </lineage>
</organism>
<sequence>MKLEGVSYEVPDFATSTLSVGFLLGPCAVAFALGKLRELRAEPEEEDPSLTSKRIPALKMTRQSVMLLLRELTVLGAIMLFTWACENRPFFAHAQKTHVPDFFWFICLMVLMFAIGSVHHDPRSNDLVNRDQTEEWKGWMQTVFLLYHYFHESEVYNPVRIMISCYVWMTGFGNFSFFYIKQDFGFVRFAQMLWRLNFLVLFLCLTLNNMYVLYYICPLHTFYFLLVFATMRVYKEINHTMYPVRVKLLCVGALIYLIWEFNAAFELVFKPIPNDPHPGAAVGAYGIRYEWHFRSGLDHYSTFFGMIFACNFPQSTQWIQIVEALPKHQEWLIKGSTGAVLMAAFWWWATEILPLPKLQFNSWNPYTFMIPLLTYLFFRNLTPWLRQIHLGVLANIGKYTLETYLMQHHIWLTTNAKTVLVFVPDHPKVNMVLVTFVYFALARRLFRTTMITRALLIPDSSPQALWFLGQGGLILASAGFAAWTTQFLQFSWPLVFFLILVLGVALYFGLERKLASASVNSTGLGGTSGSEIAASSWARAFTTFAVGLICAIAAIQALPSFAPQGAAPNAGPMRGPAHRYPQEACLNEVLRGDWVPSGQGRCKASNDPFCDGRKWDWADHLAEKACHFQFFNSDEARELVAGRTLLFVGDSNTLRVAAAVYASLEPTQGQWLASDPMTGDVVPKFDNTWTVSSTPPGEVRFVAAERNKAMAGAVSTAEISGAPADIVVAGAWVQDMKTPSHRAELAAISAKTGRDRLMLLGPVRVVESKLAGPFASSTSSDMAERLSVEFSAVASEFAEFFVDMHALTANASNLCVDGVHFADDVYQVAAQQLFYAIKQLHPPAPRPAAEDSKQPKKGQGGGVAMSPSTGLLVLGLAAIMLFTMDVYGGVAVFFLKVFPPHASLDYASSVSELHRKIGAPTYMPVNSADVENPDLYDGESDDEGEKPQAKLASAENGTHHRGGSVRSAEAASGAAVQLSSVRPK</sequence>
<comment type="similarity">
    <text evidence="2">Belongs to the PC-esterase family. CASD1 subfamily.</text>
</comment>
<feature type="transmembrane region" description="Helical" evidence="9">
    <location>
        <begin position="13"/>
        <end position="33"/>
    </location>
</feature>
<evidence type="ECO:0000313" key="11">
    <source>
        <dbReference type="EMBL" id="GBG24128.1"/>
    </source>
</evidence>
<dbReference type="AlphaFoldDB" id="A0A2R5G318"/>
<keyword evidence="12" id="KW-1185">Reference proteome</keyword>
<feature type="domain" description="Cas1p 10 TM acyl transferase" evidence="10">
    <location>
        <begin position="51"/>
        <end position="462"/>
    </location>
</feature>
<feature type="compositionally biased region" description="Acidic residues" evidence="8">
    <location>
        <begin position="931"/>
        <end position="944"/>
    </location>
</feature>
<dbReference type="GO" id="GO:0016020">
    <property type="term" value="C:membrane"/>
    <property type="evidence" value="ECO:0007669"/>
    <property type="project" value="UniProtKB-SubCell"/>
</dbReference>
<proteinExistence type="inferred from homology"/>
<feature type="transmembrane region" description="Helical" evidence="9">
    <location>
        <begin position="490"/>
        <end position="510"/>
    </location>
</feature>
<gene>
    <name evidence="11" type="ORF">FCC1311_003462</name>
</gene>
<dbReference type="GO" id="GO:0005975">
    <property type="term" value="P:carbohydrate metabolic process"/>
    <property type="evidence" value="ECO:0007669"/>
    <property type="project" value="UniProtKB-ARBA"/>
</dbReference>
<feature type="transmembrane region" description="Helical" evidence="9">
    <location>
        <begin position="537"/>
        <end position="558"/>
    </location>
</feature>
<evidence type="ECO:0000256" key="1">
    <source>
        <dbReference type="ARBA" id="ARBA00004141"/>
    </source>
</evidence>
<feature type="transmembrane region" description="Helical" evidence="9">
    <location>
        <begin position="161"/>
        <end position="180"/>
    </location>
</feature>
<dbReference type="InterPro" id="IPR012419">
    <property type="entry name" value="Cas1_AcylTrans_dom"/>
</dbReference>
<feature type="transmembrane region" description="Helical" evidence="9">
    <location>
        <begin position="102"/>
        <end position="120"/>
    </location>
</feature>
<dbReference type="GO" id="GO:0005794">
    <property type="term" value="C:Golgi apparatus"/>
    <property type="evidence" value="ECO:0007669"/>
    <property type="project" value="TreeGrafter"/>
</dbReference>
<protein>
    <submittedName>
        <fullName evidence="11">Protein REDUCED WALL ACETYLATION 1</fullName>
    </submittedName>
</protein>
<evidence type="ECO:0000256" key="8">
    <source>
        <dbReference type="SAM" id="MobiDB-lite"/>
    </source>
</evidence>
<evidence type="ECO:0000256" key="9">
    <source>
        <dbReference type="SAM" id="Phobius"/>
    </source>
</evidence>
<dbReference type="Proteomes" id="UP000241890">
    <property type="component" value="Unassembled WGS sequence"/>
</dbReference>
<feature type="region of interest" description="Disordered" evidence="8">
    <location>
        <begin position="923"/>
        <end position="984"/>
    </location>
</feature>
<evidence type="ECO:0000256" key="2">
    <source>
        <dbReference type="ARBA" id="ARBA00010666"/>
    </source>
</evidence>
<keyword evidence="5 9" id="KW-1133">Transmembrane helix</keyword>
<dbReference type="OrthoDB" id="1932925at2759"/>
<dbReference type="GO" id="GO:0016407">
    <property type="term" value="F:acetyltransferase activity"/>
    <property type="evidence" value="ECO:0007669"/>
    <property type="project" value="TreeGrafter"/>
</dbReference>
<name>A0A2R5G318_9STRA</name>
<accession>A0A2R5G318</accession>
<evidence type="ECO:0000256" key="3">
    <source>
        <dbReference type="ARBA" id="ARBA00022679"/>
    </source>
</evidence>
<feature type="transmembrane region" description="Helical" evidence="9">
    <location>
        <begin position="871"/>
        <end position="895"/>
    </location>
</feature>
<dbReference type="Pfam" id="PF07779">
    <property type="entry name" value="Cas1_AcylT"/>
    <property type="match status" value="1"/>
</dbReference>
<feature type="region of interest" description="Disordered" evidence="8">
    <location>
        <begin position="844"/>
        <end position="863"/>
    </location>
</feature>
<keyword evidence="4 9" id="KW-0812">Transmembrane</keyword>
<evidence type="ECO:0000256" key="7">
    <source>
        <dbReference type="ARBA" id="ARBA00023180"/>
    </source>
</evidence>
<feature type="transmembrane region" description="Helical" evidence="9">
    <location>
        <begin position="429"/>
        <end position="446"/>
    </location>
</feature>
<evidence type="ECO:0000259" key="10">
    <source>
        <dbReference type="Pfam" id="PF07779"/>
    </source>
</evidence>
<dbReference type="PANTHER" id="PTHR13533">
    <property type="entry name" value="N-ACETYLNEURAMINATE 9-O-ACETYLTRANSFERASE"/>
    <property type="match status" value="1"/>
</dbReference>
<evidence type="ECO:0000256" key="6">
    <source>
        <dbReference type="ARBA" id="ARBA00023136"/>
    </source>
</evidence>
<dbReference type="EMBL" id="BEYU01000004">
    <property type="protein sequence ID" value="GBG24128.1"/>
    <property type="molecule type" value="Genomic_DNA"/>
</dbReference>